<evidence type="ECO:0000256" key="4">
    <source>
        <dbReference type="ARBA" id="ARBA00022692"/>
    </source>
</evidence>
<gene>
    <name evidence="9" type="ORF">UU70_C0002G0007</name>
</gene>
<dbReference type="PATRIC" id="fig|1619020.3.peg.18"/>
<comment type="caution">
    <text evidence="9">The sequence shown here is derived from an EMBL/GenBank/DDBJ whole genome shotgun (WGS) entry which is preliminary data.</text>
</comment>
<dbReference type="AlphaFoldDB" id="A0A0G0ZLX6"/>
<dbReference type="GO" id="GO:0016020">
    <property type="term" value="C:membrane"/>
    <property type="evidence" value="ECO:0007669"/>
    <property type="project" value="UniProtKB-SubCell"/>
</dbReference>
<dbReference type="NCBIfam" id="TIGR03025">
    <property type="entry name" value="EPS_sugtrans"/>
    <property type="match status" value="1"/>
</dbReference>
<feature type="transmembrane region" description="Helical" evidence="7">
    <location>
        <begin position="268"/>
        <end position="289"/>
    </location>
</feature>
<evidence type="ECO:0000256" key="2">
    <source>
        <dbReference type="ARBA" id="ARBA00006464"/>
    </source>
</evidence>
<feature type="transmembrane region" description="Helical" evidence="7">
    <location>
        <begin position="52"/>
        <end position="73"/>
    </location>
</feature>
<evidence type="ECO:0000256" key="7">
    <source>
        <dbReference type="SAM" id="Phobius"/>
    </source>
</evidence>
<comment type="subcellular location">
    <subcellularLocation>
        <location evidence="1">Membrane</location>
        <topology evidence="1">Multi-pass membrane protein</topology>
    </subcellularLocation>
</comment>
<protein>
    <recommendedName>
        <fullName evidence="8">Bacterial sugar transferase domain-containing protein</fullName>
    </recommendedName>
</protein>
<evidence type="ECO:0000256" key="6">
    <source>
        <dbReference type="ARBA" id="ARBA00023136"/>
    </source>
</evidence>
<feature type="transmembrane region" description="Helical" evidence="7">
    <location>
        <begin position="117"/>
        <end position="134"/>
    </location>
</feature>
<evidence type="ECO:0000256" key="5">
    <source>
        <dbReference type="ARBA" id="ARBA00022989"/>
    </source>
</evidence>
<evidence type="ECO:0000313" key="10">
    <source>
        <dbReference type="Proteomes" id="UP000034380"/>
    </source>
</evidence>
<dbReference type="PANTHER" id="PTHR30576:SF0">
    <property type="entry name" value="UNDECAPRENYL-PHOSPHATE N-ACETYLGALACTOSAMINYL 1-PHOSPHATE TRANSFERASE-RELATED"/>
    <property type="match status" value="1"/>
</dbReference>
<feature type="transmembrane region" description="Helical" evidence="7">
    <location>
        <begin position="85"/>
        <end position="105"/>
    </location>
</feature>
<feature type="transmembrane region" description="Helical" evidence="7">
    <location>
        <begin position="12"/>
        <end position="32"/>
    </location>
</feature>
<dbReference type="EMBL" id="LCBQ01000002">
    <property type="protein sequence ID" value="KKS13983.1"/>
    <property type="molecule type" value="Genomic_DNA"/>
</dbReference>
<name>A0A0G0ZLX6_9BACT</name>
<accession>A0A0G0ZLX6</accession>
<sequence>MKKADLFFNVLRLPMDFLMLLAAGATTYIFRTEILRTFRPVLFEFNLPLMKYLYLVVFVSVLFIVSYAISGLYSMRVRMGIAEEFSKILVASSAAIMTIIVYIFLRQELFNSRFLVLGGWFFAILFVFLGRMLVRYLQIFFVSKYDFGIHKIMVVGNDQVATNIIDEITQNPSSGYRIVKHLLNPEIEEVRFSIGNPGVDEVILANHDYSADKIVELIDFCNENHLVFKFVPMTANYEVDVINGMPLIELKRTALDGWGKVIKRVLDVFSGALGLLVLSLLMGIIALAIKWETEGPVFARLKRISKNKEFDLLKFRGMIKNAEDLKPYLAVFNERQDGPLFKIKNDPRITGVGRFIRRYRLDEIPQFWNILRGDMSLVGPRPHQPDEIERYEKRHKRVLAIKAGATGLAQVSGSSDLPFNQEVAIDTFYIENWSLWLDLKIVIKTLFKVFTDRSAT</sequence>
<keyword evidence="4 7" id="KW-0812">Transmembrane</keyword>
<keyword evidence="6 7" id="KW-0472">Membrane</keyword>
<dbReference type="PANTHER" id="PTHR30576">
    <property type="entry name" value="COLANIC BIOSYNTHESIS UDP-GLUCOSE LIPID CARRIER TRANSFERASE"/>
    <property type="match status" value="1"/>
</dbReference>
<dbReference type="GO" id="GO:0016780">
    <property type="term" value="F:phosphotransferase activity, for other substituted phosphate groups"/>
    <property type="evidence" value="ECO:0007669"/>
    <property type="project" value="TreeGrafter"/>
</dbReference>
<dbReference type="Proteomes" id="UP000034380">
    <property type="component" value="Unassembled WGS sequence"/>
</dbReference>
<dbReference type="InterPro" id="IPR017475">
    <property type="entry name" value="EPS_sugar_tfrase"/>
</dbReference>
<evidence type="ECO:0000256" key="3">
    <source>
        <dbReference type="ARBA" id="ARBA00022679"/>
    </source>
</evidence>
<comment type="similarity">
    <text evidence="2">Belongs to the bacterial sugar transferase family.</text>
</comment>
<evidence type="ECO:0000313" key="9">
    <source>
        <dbReference type="EMBL" id="KKS13983.1"/>
    </source>
</evidence>
<keyword evidence="5 7" id="KW-1133">Transmembrane helix</keyword>
<keyword evidence="3" id="KW-0808">Transferase</keyword>
<feature type="domain" description="Bacterial sugar transferase" evidence="8">
    <location>
        <begin position="263"/>
        <end position="450"/>
    </location>
</feature>
<reference evidence="9 10" key="1">
    <citation type="journal article" date="2015" name="Nature">
        <title>rRNA introns, odd ribosomes, and small enigmatic genomes across a large radiation of phyla.</title>
        <authorList>
            <person name="Brown C.T."/>
            <person name="Hug L.A."/>
            <person name="Thomas B.C."/>
            <person name="Sharon I."/>
            <person name="Castelle C.J."/>
            <person name="Singh A."/>
            <person name="Wilkins M.J."/>
            <person name="Williams K.H."/>
            <person name="Banfield J.F."/>
        </authorList>
    </citation>
    <scope>NUCLEOTIDE SEQUENCE [LARGE SCALE GENOMIC DNA]</scope>
</reference>
<evidence type="ECO:0000259" key="8">
    <source>
        <dbReference type="Pfam" id="PF02397"/>
    </source>
</evidence>
<dbReference type="Pfam" id="PF02397">
    <property type="entry name" value="Bac_transf"/>
    <property type="match status" value="1"/>
</dbReference>
<evidence type="ECO:0000256" key="1">
    <source>
        <dbReference type="ARBA" id="ARBA00004141"/>
    </source>
</evidence>
<dbReference type="InterPro" id="IPR003362">
    <property type="entry name" value="Bact_transf"/>
</dbReference>
<proteinExistence type="inferred from homology"/>
<organism evidence="9 10">
    <name type="scientific">Candidatus Yanofskybacteria bacterium GW2011_GWA1_41_6</name>
    <dbReference type="NCBI Taxonomy" id="1619020"/>
    <lineage>
        <taxon>Bacteria</taxon>
        <taxon>Candidatus Yanofskyibacteriota</taxon>
    </lineage>
</organism>